<dbReference type="EMBL" id="LZFP01000013">
    <property type="protein sequence ID" value="OBR38480.1"/>
    <property type="molecule type" value="Genomic_DNA"/>
</dbReference>
<proteinExistence type="predicted"/>
<dbReference type="Pfam" id="PF11138">
    <property type="entry name" value="DUF2911"/>
    <property type="match status" value="1"/>
</dbReference>
<organism evidence="1 2">
    <name type="scientific">Maribacter hydrothermalis</name>
    <dbReference type="NCBI Taxonomy" id="1836467"/>
    <lineage>
        <taxon>Bacteria</taxon>
        <taxon>Pseudomonadati</taxon>
        <taxon>Bacteroidota</taxon>
        <taxon>Flavobacteriia</taxon>
        <taxon>Flavobacteriales</taxon>
        <taxon>Flavobacteriaceae</taxon>
        <taxon>Maribacter</taxon>
    </lineage>
</organism>
<sequence>MRYGWVLVLLLICSHIKAQINHPKASPFAKIEQELGLTKITIEYSRPAARGRTLFGNQPNGESALVPYGRIWRVGANESTKISFSSDVKIGGNTILKGTYALYAFPGENEWQIIFHKNVTHWGDGRTAYNSNEDALRIKVTPVKTLDFHENFLIFFDAIDHNEMVMIWQWGNTKIVIPIYVDTQKMMVSHINQKLKNSPSAQTYYEIARYYQEQGMHFVEALTYVNNSIELGGNTYYYHRVRSLILADLKEYEEAIKAAEISKELAIKEGKDEFVRLNDNKIRVWKIAELKNK</sequence>
<name>A0A1B7Z7C1_9FLAO</name>
<protein>
    <submittedName>
        <fullName evidence="1">Uncharacterized protein</fullName>
    </submittedName>
</protein>
<dbReference type="SUPFAM" id="SSF48452">
    <property type="entry name" value="TPR-like"/>
    <property type="match status" value="1"/>
</dbReference>
<dbReference type="Proteomes" id="UP000092164">
    <property type="component" value="Unassembled WGS sequence"/>
</dbReference>
<dbReference type="RefSeq" id="WP_068485038.1">
    <property type="nucleotide sequence ID" value="NZ_CP018760.1"/>
</dbReference>
<dbReference type="OrthoDB" id="187854at2"/>
<evidence type="ECO:0000313" key="1">
    <source>
        <dbReference type="EMBL" id="OBR38480.1"/>
    </source>
</evidence>
<gene>
    <name evidence="1" type="ORF">A9200_17570</name>
</gene>
<dbReference type="KEGG" id="mart:BTR34_03060"/>
<reference evidence="2" key="1">
    <citation type="submission" date="2016-06" db="EMBL/GenBank/DDBJ databases">
        <authorList>
            <person name="Zhan P."/>
        </authorList>
    </citation>
    <scope>NUCLEOTIDE SEQUENCE [LARGE SCALE GENOMIC DNA]</scope>
    <source>
        <strain evidence="2">T28</strain>
    </source>
</reference>
<keyword evidence="2" id="KW-1185">Reference proteome</keyword>
<dbReference type="InterPro" id="IPR011990">
    <property type="entry name" value="TPR-like_helical_dom_sf"/>
</dbReference>
<dbReference type="AlphaFoldDB" id="A0A1B7Z7C1"/>
<dbReference type="InterPro" id="IPR021314">
    <property type="entry name" value="DUF2911"/>
</dbReference>
<comment type="caution">
    <text evidence="1">The sequence shown here is derived from an EMBL/GenBank/DDBJ whole genome shotgun (WGS) entry which is preliminary data.</text>
</comment>
<evidence type="ECO:0000313" key="2">
    <source>
        <dbReference type="Proteomes" id="UP000092164"/>
    </source>
</evidence>
<accession>A0A1B7Z7C1</accession>
<dbReference type="STRING" id="1836467.BTR34_03060"/>
<dbReference type="Gene3D" id="1.25.40.10">
    <property type="entry name" value="Tetratricopeptide repeat domain"/>
    <property type="match status" value="1"/>
</dbReference>